<dbReference type="GO" id="GO:0003723">
    <property type="term" value="F:RNA binding"/>
    <property type="evidence" value="ECO:0007669"/>
    <property type="project" value="InterPro"/>
</dbReference>
<sequence length="234" mass="27975">MAQKIHPISFRLGVVQVWNSTIQFYGKSFNQYYLILHKYLQIQNFLFRLFKKNNLLLDFQELKIKRNKICLNIYYLYLPYVKNFDNYLFFGKISKIINQWYFLPNKIHFYLKSELKSTANLIVIYAQYLLNKNMMHKKVLWNLCKLLQLQLDIEKVCCFKSGLLKIKLKGYKIRLAGRLDGSKNQMAKSIEHTTGALPLTNIKNCVEYKNKELYTKSGVCGLQVWLFYEIKEFE</sequence>
<evidence type="ECO:0000256" key="3">
    <source>
        <dbReference type="ARBA" id="ARBA00023274"/>
    </source>
</evidence>
<gene>
    <name evidence="5" type="primary">rps3</name>
    <name evidence="5" type="ORF">Rique.mt.02</name>
</gene>
<dbReference type="Pfam" id="PF00189">
    <property type="entry name" value="Ribosomal_S3_C"/>
    <property type="match status" value="1"/>
</dbReference>
<dbReference type="SUPFAM" id="SSF54821">
    <property type="entry name" value="Ribosomal protein S3 C-terminal domain"/>
    <property type="match status" value="1"/>
</dbReference>
<organism evidence="5">
    <name type="scientific">Riquetophycus sp. HSY-2014a</name>
    <dbReference type="NCBI Taxonomy" id="1488470"/>
    <lineage>
        <taxon>Eukaryota</taxon>
        <taxon>Rhodophyta</taxon>
        <taxon>Florideophyceae</taxon>
        <taxon>Rhodymeniophycidae</taxon>
        <taxon>Peyssonneliales</taxon>
        <taxon>Peyssonneliaceae</taxon>
        <taxon>Riquetophycus</taxon>
    </lineage>
</organism>
<accession>A0A0E3DBK0</accession>
<protein>
    <submittedName>
        <fullName evidence="5">Ribosomal protein S3</fullName>
    </submittedName>
</protein>
<dbReference type="InterPro" id="IPR036419">
    <property type="entry name" value="Ribosomal_S3_C_sf"/>
</dbReference>
<keyword evidence="3" id="KW-0687">Ribonucleoprotein</keyword>
<geneLocation type="mitochondrion" evidence="5"/>
<dbReference type="GO" id="GO:0006412">
    <property type="term" value="P:translation"/>
    <property type="evidence" value="ECO:0007669"/>
    <property type="project" value="InterPro"/>
</dbReference>
<dbReference type="EMBL" id="KJ398161">
    <property type="protein sequence ID" value="AHX02471.1"/>
    <property type="molecule type" value="Genomic_DNA"/>
</dbReference>
<evidence type="ECO:0000313" key="5">
    <source>
        <dbReference type="EMBL" id="AHX02471.1"/>
    </source>
</evidence>
<dbReference type="GO" id="GO:0005840">
    <property type="term" value="C:ribosome"/>
    <property type="evidence" value="ECO:0007669"/>
    <property type="project" value="UniProtKB-KW"/>
</dbReference>
<dbReference type="GO" id="GO:0003735">
    <property type="term" value="F:structural constituent of ribosome"/>
    <property type="evidence" value="ECO:0007669"/>
    <property type="project" value="InterPro"/>
</dbReference>
<name>A0A0E3DBK0_9FLOR</name>
<evidence type="ECO:0000256" key="2">
    <source>
        <dbReference type="ARBA" id="ARBA00022980"/>
    </source>
</evidence>
<dbReference type="AlphaFoldDB" id="A0A0E3DBK0"/>
<keyword evidence="2 5" id="KW-0689">Ribosomal protein</keyword>
<dbReference type="InterPro" id="IPR001351">
    <property type="entry name" value="Ribosomal_uS3_C"/>
</dbReference>
<evidence type="ECO:0000259" key="4">
    <source>
        <dbReference type="Pfam" id="PF00189"/>
    </source>
</evidence>
<comment type="similarity">
    <text evidence="1">Belongs to the universal ribosomal protein uS3 family.</text>
</comment>
<reference evidence="5" key="1">
    <citation type="submission" date="2014-02" db="EMBL/GenBank/DDBJ databases">
        <title>Complete mitochondrion genomes reveal florideophycean red algal diversity.</title>
        <authorList>
            <person name="Yang E.C."/>
            <person name="Yoon H.S."/>
        </authorList>
    </citation>
    <scope>NUCLEOTIDE SEQUENCE</scope>
</reference>
<evidence type="ECO:0000256" key="1">
    <source>
        <dbReference type="ARBA" id="ARBA00010761"/>
    </source>
</evidence>
<keyword evidence="5" id="KW-0496">Mitochondrion</keyword>
<dbReference type="Gene3D" id="3.30.1140.32">
    <property type="entry name" value="Ribosomal protein S3, C-terminal domain"/>
    <property type="match status" value="1"/>
</dbReference>
<dbReference type="GO" id="GO:1990904">
    <property type="term" value="C:ribonucleoprotein complex"/>
    <property type="evidence" value="ECO:0007669"/>
    <property type="project" value="UniProtKB-KW"/>
</dbReference>
<proteinExistence type="inferred from homology"/>
<dbReference type="InterPro" id="IPR009019">
    <property type="entry name" value="KH_sf_prok-type"/>
</dbReference>
<dbReference type="SUPFAM" id="SSF54814">
    <property type="entry name" value="Prokaryotic type KH domain (KH-domain type II)"/>
    <property type="match status" value="1"/>
</dbReference>
<feature type="domain" description="Small ribosomal subunit protein uS3 C-terminal" evidence="4">
    <location>
        <begin position="165"/>
        <end position="226"/>
    </location>
</feature>